<dbReference type="Proteomes" id="UP000030747">
    <property type="component" value="Unassembled WGS sequence"/>
</dbReference>
<evidence type="ECO:0000256" key="1">
    <source>
        <dbReference type="SAM" id="MobiDB-lite"/>
    </source>
</evidence>
<gene>
    <name evidence="3" type="ORF">ETH_00042925</name>
</gene>
<dbReference type="VEuPathDB" id="ToxoDB:ETH2_0505700"/>
<dbReference type="VEuPathDB" id="ToxoDB:ETH_00042925"/>
<name>U6KNR3_EIMTE</name>
<dbReference type="EMBL" id="HG673907">
    <property type="protein sequence ID" value="CDJ38456.1"/>
    <property type="molecule type" value="Genomic_DNA"/>
</dbReference>
<feature type="chain" id="PRO_5004673132" evidence="2">
    <location>
        <begin position="23"/>
        <end position="148"/>
    </location>
</feature>
<keyword evidence="2" id="KW-0732">Signal</keyword>
<dbReference type="RefSeq" id="XP_013229294.1">
    <property type="nucleotide sequence ID" value="XM_013373840.1"/>
</dbReference>
<sequence length="148" mass="15539">MWGPLGVACSLAWAFGVAAADAEPPQQQQLQQQQLQQQQHGQGNLGEWNTDEEGGGPLEGPSYSFPVDPEDPLPYPRGGPLAAGLSQLQQQQQQLRGAKTAAFGLLALLAALAVGCLRSSKGEAAQQQQQQEPGAAAPPEPQPALLRI</sequence>
<reference evidence="3" key="1">
    <citation type="submission" date="2013-10" db="EMBL/GenBank/DDBJ databases">
        <title>Genomic analysis of the causative agents of coccidiosis in chickens.</title>
        <authorList>
            <person name="Reid A.J."/>
            <person name="Blake D."/>
            <person name="Billington K."/>
            <person name="Browne H."/>
            <person name="Dunn M."/>
            <person name="Hung S."/>
            <person name="Kawahara F."/>
            <person name="Miranda-Saavedra D."/>
            <person name="Mourier T."/>
            <person name="Nagra H."/>
            <person name="Otto T.D."/>
            <person name="Rawlings N."/>
            <person name="Sanchez A."/>
            <person name="Sanders M."/>
            <person name="Subramaniam C."/>
            <person name="Tay Y."/>
            <person name="Dear P."/>
            <person name="Doerig C."/>
            <person name="Gruber A."/>
            <person name="Parkinson J."/>
            <person name="Shirley M."/>
            <person name="Wan K.L."/>
            <person name="Berriman M."/>
            <person name="Tomley F."/>
            <person name="Pain A."/>
        </authorList>
    </citation>
    <scope>NUCLEOTIDE SEQUENCE [LARGE SCALE GENOMIC DNA]</scope>
    <source>
        <strain evidence="3">Houghton</strain>
    </source>
</reference>
<dbReference type="AlphaFoldDB" id="U6KNR3"/>
<reference evidence="3" key="2">
    <citation type="submission" date="2013-10" db="EMBL/GenBank/DDBJ databases">
        <authorList>
            <person name="Aslett M."/>
        </authorList>
    </citation>
    <scope>NUCLEOTIDE SEQUENCE [LARGE SCALE GENOMIC DNA]</scope>
    <source>
        <strain evidence="3">Houghton</strain>
    </source>
</reference>
<feature type="signal peptide" evidence="2">
    <location>
        <begin position="1"/>
        <end position="22"/>
    </location>
</feature>
<evidence type="ECO:0000313" key="3">
    <source>
        <dbReference type="EMBL" id="CDJ38456.1"/>
    </source>
</evidence>
<evidence type="ECO:0000256" key="2">
    <source>
        <dbReference type="SAM" id="SignalP"/>
    </source>
</evidence>
<dbReference type="GeneID" id="25257624"/>
<feature type="region of interest" description="Disordered" evidence="1">
    <location>
        <begin position="22"/>
        <end position="86"/>
    </location>
</feature>
<accession>U6KNR3</accession>
<feature type="region of interest" description="Disordered" evidence="1">
    <location>
        <begin position="120"/>
        <end position="148"/>
    </location>
</feature>
<proteinExistence type="predicted"/>
<keyword evidence="4" id="KW-1185">Reference proteome</keyword>
<protein>
    <submittedName>
        <fullName evidence="3">Uncharacterized protein</fullName>
    </submittedName>
</protein>
<feature type="compositionally biased region" description="Low complexity" evidence="1">
    <location>
        <begin position="120"/>
        <end position="135"/>
    </location>
</feature>
<evidence type="ECO:0000313" key="4">
    <source>
        <dbReference type="Proteomes" id="UP000030747"/>
    </source>
</evidence>
<dbReference type="OrthoDB" id="10623803at2759"/>
<feature type="compositionally biased region" description="Low complexity" evidence="1">
    <location>
        <begin position="26"/>
        <end position="39"/>
    </location>
</feature>
<organism evidence="3 4">
    <name type="scientific">Eimeria tenella</name>
    <name type="common">Coccidian parasite</name>
    <dbReference type="NCBI Taxonomy" id="5802"/>
    <lineage>
        <taxon>Eukaryota</taxon>
        <taxon>Sar</taxon>
        <taxon>Alveolata</taxon>
        <taxon>Apicomplexa</taxon>
        <taxon>Conoidasida</taxon>
        <taxon>Coccidia</taxon>
        <taxon>Eucoccidiorida</taxon>
        <taxon>Eimeriorina</taxon>
        <taxon>Eimeriidae</taxon>
        <taxon>Eimeria</taxon>
    </lineage>
</organism>